<dbReference type="RefSeq" id="WP_111176053.1">
    <property type="nucleotide sequence ID" value="NZ_POUD01000009.1"/>
</dbReference>
<name>A0A2W2EI44_9ACTN</name>
<dbReference type="Proteomes" id="UP000249304">
    <property type="component" value="Unassembled WGS sequence"/>
</dbReference>
<dbReference type="OrthoDB" id="4549080at2"/>
<dbReference type="InterPro" id="IPR000182">
    <property type="entry name" value="GNAT_dom"/>
</dbReference>
<evidence type="ECO:0000259" key="1">
    <source>
        <dbReference type="PROSITE" id="PS51186"/>
    </source>
</evidence>
<dbReference type="Pfam" id="PF00583">
    <property type="entry name" value="Acetyltransf_1"/>
    <property type="match status" value="1"/>
</dbReference>
<feature type="domain" description="N-acetyltransferase" evidence="1">
    <location>
        <begin position="1"/>
        <end position="131"/>
    </location>
</feature>
<evidence type="ECO:0000313" key="2">
    <source>
        <dbReference type="EMBL" id="PZG22341.1"/>
    </source>
</evidence>
<dbReference type="EMBL" id="POUD01000009">
    <property type="protein sequence ID" value="PZG22341.1"/>
    <property type="molecule type" value="Genomic_DNA"/>
</dbReference>
<reference evidence="2 3" key="1">
    <citation type="submission" date="2018-01" db="EMBL/GenBank/DDBJ databases">
        <title>Draft genome sequence of Nonomuraea sp. KC333.</title>
        <authorList>
            <person name="Sahin N."/>
            <person name="Saygin H."/>
            <person name="Ay H."/>
        </authorList>
    </citation>
    <scope>NUCLEOTIDE SEQUENCE [LARGE SCALE GENOMIC DNA]</scope>
    <source>
        <strain evidence="2 3">KC333</strain>
    </source>
</reference>
<sequence>MTVEYTWRGRFENAALNALHAEGFGHEPLDDDWWGQVNRHSLGWVCATESGRLAGFVNVAWDGGVHAFVLDTLVSRGLRRAGVGTRLVAVAAANAREAGCEWLHVDFDDELKDFYFGACGFRPTNAGLIAL</sequence>
<comment type="caution">
    <text evidence="2">The sequence shown here is derived from an EMBL/GenBank/DDBJ whole genome shotgun (WGS) entry which is preliminary data.</text>
</comment>
<proteinExistence type="predicted"/>
<dbReference type="SUPFAM" id="SSF55729">
    <property type="entry name" value="Acyl-CoA N-acyltransferases (Nat)"/>
    <property type="match status" value="1"/>
</dbReference>
<gene>
    <name evidence="2" type="ORF">C1J01_03915</name>
</gene>
<dbReference type="PROSITE" id="PS51186">
    <property type="entry name" value="GNAT"/>
    <property type="match status" value="1"/>
</dbReference>
<protein>
    <submittedName>
        <fullName evidence="2">GNAT family N-acetyltransferase</fullName>
    </submittedName>
</protein>
<dbReference type="Gene3D" id="3.40.630.30">
    <property type="match status" value="1"/>
</dbReference>
<evidence type="ECO:0000313" key="3">
    <source>
        <dbReference type="Proteomes" id="UP000249304"/>
    </source>
</evidence>
<organism evidence="2 3">
    <name type="scientific">Nonomuraea aridisoli</name>
    <dbReference type="NCBI Taxonomy" id="2070368"/>
    <lineage>
        <taxon>Bacteria</taxon>
        <taxon>Bacillati</taxon>
        <taxon>Actinomycetota</taxon>
        <taxon>Actinomycetes</taxon>
        <taxon>Streptosporangiales</taxon>
        <taxon>Streptosporangiaceae</taxon>
        <taxon>Nonomuraea</taxon>
    </lineage>
</organism>
<dbReference type="GO" id="GO:0016747">
    <property type="term" value="F:acyltransferase activity, transferring groups other than amino-acyl groups"/>
    <property type="evidence" value="ECO:0007669"/>
    <property type="project" value="InterPro"/>
</dbReference>
<accession>A0A2W2EI44</accession>
<keyword evidence="2" id="KW-0808">Transferase</keyword>
<dbReference type="InterPro" id="IPR016181">
    <property type="entry name" value="Acyl_CoA_acyltransferase"/>
</dbReference>
<keyword evidence="3" id="KW-1185">Reference proteome</keyword>
<dbReference type="AlphaFoldDB" id="A0A2W2EI44"/>